<gene>
    <name evidence="14" type="ORF">TSOC_009238</name>
</gene>
<evidence type="ECO:0000256" key="10">
    <source>
        <dbReference type="ARBA" id="ARBA00023136"/>
    </source>
</evidence>
<dbReference type="GO" id="GO:0001508">
    <property type="term" value="P:action potential"/>
    <property type="evidence" value="ECO:0007669"/>
    <property type="project" value="TreeGrafter"/>
</dbReference>
<dbReference type="GO" id="GO:0005249">
    <property type="term" value="F:voltage-gated potassium channel activity"/>
    <property type="evidence" value="ECO:0007669"/>
    <property type="project" value="InterPro"/>
</dbReference>
<keyword evidence="3" id="KW-0633">Potassium transport</keyword>
<keyword evidence="9" id="KW-0406">Ion transport</keyword>
<dbReference type="Gene3D" id="1.10.287.70">
    <property type="match status" value="1"/>
</dbReference>
<dbReference type="GO" id="GO:0008076">
    <property type="term" value="C:voltage-gated potassium channel complex"/>
    <property type="evidence" value="ECO:0007669"/>
    <property type="project" value="InterPro"/>
</dbReference>
<sequence length="227" mass="24340">MTPAPPFASSSPPLSPPTTPFHPSFSASACFCLETIPAFQEDRNPSAARIFTWVEAATIQIFALDYLLRIVSSPNKLKFVVEPFNIIDLIAIVPWYIITWVGADFNGTTVFRVIRLFRVFRVLKLGGRRGGGASGAASTSVHASGSYYVRDHEVALFPDGTPKPSPFESIVSGFWWAIVTLMTVGYGDVFPITAAGKFIACCAVICGRCGGRAARGTESADGCSPPP</sequence>
<dbReference type="SUPFAM" id="SSF81324">
    <property type="entry name" value="Voltage-gated potassium channels"/>
    <property type="match status" value="1"/>
</dbReference>
<keyword evidence="4" id="KW-0812">Transmembrane</keyword>
<evidence type="ECO:0000259" key="13">
    <source>
        <dbReference type="Pfam" id="PF07885"/>
    </source>
</evidence>
<evidence type="ECO:0000256" key="4">
    <source>
        <dbReference type="ARBA" id="ARBA00022692"/>
    </source>
</evidence>
<feature type="domain" description="Ion transport" evidence="12">
    <location>
        <begin position="28"/>
        <end position="126"/>
    </location>
</feature>
<evidence type="ECO:0000256" key="2">
    <source>
        <dbReference type="ARBA" id="ARBA00022448"/>
    </source>
</evidence>
<accession>A0A2J7ZWE8</accession>
<dbReference type="InterPro" id="IPR013099">
    <property type="entry name" value="K_chnl_dom"/>
</dbReference>
<evidence type="ECO:0000256" key="3">
    <source>
        <dbReference type="ARBA" id="ARBA00022538"/>
    </source>
</evidence>
<keyword evidence="11" id="KW-0407">Ion channel</keyword>
<reference evidence="14 15" key="1">
    <citation type="journal article" date="2017" name="Mol. Biol. Evol.">
        <title>The 4-celled Tetrabaena socialis nuclear genome reveals the essential components for genetic control of cell number at the origin of multicellularity in the volvocine lineage.</title>
        <authorList>
            <person name="Featherston J."/>
            <person name="Arakaki Y."/>
            <person name="Hanschen E.R."/>
            <person name="Ferris P.J."/>
            <person name="Michod R.E."/>
            <person name="Olson B.J.S.C."/>
            <person name="Nozaki H."/>
            <person name="Durand P.M."/>
        </authorList>
    </citation>
    <scope>NUCLEOTIDE SEQUENCE [LARGE SCALE GENOMIC DNA]</scope>
    <source>
        <strain evidence="14 15">NIES-571</strain>
    </source>
</reference>
<dbReference type="PANTHER" id="PTHR11537">
    <property type="entry name" value="VOLTAGE-GATED POTASSIUM CHANNEL"/>
    <property type="match status" value="1"/>
</dbReference>
<dbReference type="InterPro" id="IPR028325">
    <property type="entry name" value="VG_K_chnl"/>
</dbReference>
<dbReference type="Proteomes" id="UP000236333">
    <property type="component" value="Unassembled WGS sequence"/>
</dbReference>
<comment type="caution">
    <text evidence="14">The sequence shown here is derived from an EMBL/GenBank/DDBJ whole genome shotgun (WGS) entry which is preliminary data.</text>
</comment>
<keyword evidence="7" id="KW-0630">Potassium</keyword>
<proteinExistence type="predicted"/>
<keyword evidence="15" id="KW-1185">Reference proteome</keyword>
<dbReference type="EMBL" id="PGGS01000377">
    <property type="protein sequence ID" value="PNH04575.1"/>
    <property type="molecule type" value="Genomic_DNA"/>
</dbReference>
<keyword evidence="8" id="KW-1133">Transmembrane helix</keyword>
<name>A0A2J7ZWE8_9CHLO</name>
<evidence type="ECO:0000256" key="7">
    <source>
        <dbReference type="ARBA" id="ARBA00022958"/>
    </source>
</evidence>
<keyword evidence="2" id="KW-0813">Transport</keyword>
<keyword evidence="5" id="KW-0631">Potassium channel</keyword>
<evidence type="ECO:0000256" key="1">
    <source>
        <dbReference type="ARBA" id="ARBA00004141"/>
    </source>
</evidence>
<protein>
    <submittedName>
        <fullName evidence="14">Potassium voltage-gated channel subfamily B member 2</fullName>
    </submittedName>
</protein>
<dbReference type="Pfam" id="PF00520">
    <property type="entry name" value="Ion_trans"/>
    <property type="match status" value="1"/>
</dbReference>
<dbReference type="InterPro" id="IPR027359">
    <property type="entry name" value="Volt_channel_dom_sf"/>
</dbReference>
<keyword evidence="6" id="KW-0851">Voltage-gated channel</keyword>
<dbReference type="InterPro" id="IPR005821">
    <property type="entry name" value="Ion_trans_dom"/>
</dbReference>
<feature type="domain" description="Potassium channel" evidence="13">
    <location>
        <begin position="169"/>
        <end position="206"/>
    </location>
</feature>
<dbReference type="Pfam" id="PF07885">
    <property type="entry name" value="Ion_trans_2"/>
    <property type="match status" value="1"/>
</dbReference>
<dbReference type="OrthoDB" id="415460at2759"/>
<evidence type="ECO:0000313" key="15">
    <source>
        <dbReference type="Proteomes" id="UP000236333"/>
    </source>
</evidence>
<evidence type="ECO:0000256" key="5">
    <source>
        <dbReference type="ARBA" id="ARBA00022826"/>
    </source>
</evidence>
<organism evidence="14 15">
    <name type="scientific">Tetrabaena socialis</name>
    <dbReference type="NCBI Taxonomy" id="47790"/>
    <lineage>
        <taxon>Eukaryota</taxon>
        <taxon>Viridiplantae</taxon>
        <taxon>Chlorophyta</taxon>
        <taxon>core chlorophytes</taxon>
        <taxon>Chlorophyceae</taxon>
        <taxon>CS clade</taxon>
        <taxon>Chlamydomonadales</taxon>
        <taxon>Tetrabaenaceae</taxon>
        <taxon>Tetrabaena</taxon>
    </lineage>
</organism>
<keyword evidence="10" id="KW-0472">Membrane</keyword>
<evidence type="ECO:0000256" key="6">
    <source>
        <dbReference type="ARBA" id="ARBA00022882"/>
    </source>
</evidence>
<dbReference type="PANTHER" id="PTHR11537:SF254">
    <property type="entry name" value="POTASSIUM VOLTAGE-GATED CHANNEL PROTEIN SHAB"/>
    <property type="match status" value="1"/>
</dbReference>
<evidence type="ECO:0000256" key="11">
    <source>
        <dbReference type="ARBA" id="ARBA00023303"/>
    </source>
</evidence>
<dbReference type="PRINTS" id="PR00169">
    <property type="entry name" value="KCHANNEL"/>
</dbReference>
<evidence type="ECO:0000259" key="12">
    <source>
        <dbReference type="Pfam" id="PF00520"/>
    </source>
</evidence>
<dbReference type="AlphaFoldDB" id="A0A2J7ZWE8"/>
<evidence type="ECO:0000256" key="9">
    <source>
        <dbReference type="ARBA" id="ARBA00023065"/>
    </source>
</evidence>
<evidence type="ECO:0000313" key="14">
    <source>
        <dbReference type="EMBL" id="PNH04575.1"/>
    </source>
</evidence>
<dbReference type="Gene3D" id="1.20.120.350">
    <property type="entry name" value="Voltage-gated potassium channels. Chain C"/>
    <property type="match status" value="1"/>
</dbReference>
<evidence type="ECO:0000256" key="8">
    <source>
        <dbReference type="ARBA" id="ARBA00022989"/>
    </source>
</evidence>
<comment type="subcellular location">
    <subcellularLocation>
        <location evidence="1">Membrane</location>
        <topology evidence="1">Multi-pass membrane protein</topology>
    </subcellularLocation>
</comment>